<reference evidence="1" key="1">
    <citation type="submission" date="2025-08" db="UniProtKB">
        <authorList>
            <consortium name="Ensembl"/>
        </authorList>
    </citation>
    <scope>IDENTIFICATION</scope>
</reference>
<accession>A0A8C0G1H0</accession>
<reference evidence="1" key="2">
    <citation type="submission" date="2025-09" db="UniProtKB">
        <authorList>
            <consortium name="Ensembl"/>
        </authorList>
    </citation>
    <scope>IDENTIFICATION</scope>
</reference>
<dbReference type="AlphaFoldDB" id="A0A8C0G1H0"/>
<dbReference type="Proteomes" id="UP000694404">
    <property type="component" value="Unplaced"/>
</dbReference>
<organism evidence="1 2">
    <name type="scientific">Chelonoidis abingdonii</name>
    <name type="common">Abingdon island giant tortoise</name>
    <name type="synonym">Testudo abingdonii</name>
    <dbReference type="NCBI Taxonomy" id="106734"/>
    <lineage>
        <taxon>Eukaryota</taxon>
        <taxon>Metazoa</taxon>
        <taxon>Chordata</taxon>
        <taxon>Craniata</taxon>
        <taxon>Vertebrata</taxon>
        <taxon>Euteleostomi</taxon>
        <taxon>Archelosauria</taxon>
        <taxon>Testudinata</taxon>
        <taxon>Testudines</taxon>
        <taxon>Cryptodira</taxon>
        <taxon>Durocryptodira</taxon>
        <taxon>Testudinoidea</taxon>
        <taxon>Testudinidae</taxon>
        <taxon>Chelonoidis</taxon>
    </lineage>
</organism>
<evidence type="ECO:0000313" key="2">
    <source>
        <dbReference type="Proteomes" id="UP000694404"/>
    </source>
</evidence>
<evidence type="ECO:0000313" key="1">
    <source>
        <dbReference type="Ensembl" id="ENSCABP00000002323.1"/>
    </source>
</evidence>
<sequence>MSRLPPTECLLPEYARVYQDLKAFSKNRENFCKQLRFVLQQRYVGSTAISYRDNIFFSDIYVYIVTDPGQWGAGVW</sequence>
<keyword evidence="2" id="KW-1185">Reference proteome</keyword>
<protein>
    <submittedName>
        <fullName evidence="1">Uncharacterized protein</fullName>
    </submittedName>
</protein>
<name>A0A8C0G1H0_CHEAB</name>
<proteinExistence type="predicted"/>
<dbReference type="Ensembl" id="ENSCABT00000002502.1">
    <property type="protein sequence ID" value="ENSCABP00000002323.1"/>
    <property type="gene ID" value="ENSCABG00000001813.1"/>
</dbReference>